<feature type="domain" description="ASX DEUBAD" evidence="2">
    <location>
        <begin position="54"/>
        <end position="143"/>
    </location>
</feature>
<dbReference type="InterPro" id="IPR028020">
    <property type="entry name" value="ASX_DEUBAD_dom"/>
</dbReference>
<sequence>MASTIKLETSDSPSCTLQNASRCDVPQLYPFVFEHFELDLPTEFVYNASVFFGLLNPSTWQSLSKSDKNRLKALLPECCDDDEKEKLAIDVLGGRVNFFFGNPLVQFYEKLKAGYFHRLLKPKLCSLMVHSHLRYEYWIRNHYSRLLRILLVRRRQLLKQTLEGSLLSTVRRHGRSVAMYENKRQLLRRRALTRARLMIMSCKAKVNETFSKAHDDISSMSTLGRLDSVDLDLYKPLGGNNMKRMLVEYRMLRKTHKDHPTLDFTDVTLENVIERSGLQQYFARMNERNQKAEDGDSSNQPNCIPTRDHV</sequence>
<dbReference type="Proteomes" id="UP000046395">
    <property type="component" value="Unassembled WGS sequence"/>
</dbReference>
<dbReference type="PANTHER" id="PTHR13052">
    <property type="entry name" value="NFRKB-RELATED"/>
    <property type="match status" value="1"/>
</dbReference>
<dbReference type="GO" id="GO:0002020">
    <property type="term" value="F:protease binding"/>
    <property type="evidence" value="ECO:0007669"/>
    <property type="project" value="TreeGrafter"/>
</dbReference>
<reference evidence="4" key="1">
    <citation type="submission" date="2019-12" db="UniProtKB">
        <authorList>
            <consortium name="WormBaseParasite"/>
        </authorList>
    </citation>
    <scope>IDENTIFICATION</scope>
</reference>
<evidence type="ECO:0000259" key="2">
    <source>
        <dbReference type="Pfam" id="PF13919"/>
    </source>
</evidence>
<dbReference type="GO" id="GO:0031011">
    <property type="term" value="C:Ino80 complex"/>
    <property type="evidence" value="ECO:0007669"/>
    <property type="project" value="InterPro"/>
</dbReference>
<accession>A0A5S6QGY8</accession>
<dbReference type="STRING" id="70415.A0A5S6QGY8"/>
<evidence type="ECO:0000256" key="1">
    <source>
        <dbReference type="SAM" id="MobiDB-lite"/>
    </source>
</evidence>
<dbReference type="Pfam" id="PF13919">
    <property type="entry name" value="ASXH"/>
    <property type="match status" value="1"/>
</dbReference>
<name>A0A5S6QGY8_TRIMR</name>
<evidence type="ECO:0000313" key="4">
    <source>
        <dbReference type="WBParaSite" id="TMUE_2000006107.1"/>
    </source>
</evidence>
<dbReference type="InterPro" id="IPR024867">
    <property type="entry name" value="NFRKB"/>
</dbReference>
<protein>
    <recommendedName>
        <fullName evidence="2">ASX DEUBAD domain-containing protein</fullName>
    </recommendedName>
</protein>
<keyword evidence="3" id="KW-1185">Reference proteome</keyword>
<organism evidence="3 4">
    <name type="scientific">Trichuris muris</name>
    <name type="common">Mouse whipworm</name>
    <dbReference type="NCBI Taxonomy" id="70415"/>
    <lineage>
        <taxon>Eukaryota</taxon>
        <taxon>Metazoa</taxon>
        <taxon>Ecdysozoa</taxon>
        <taxon>Nematoda</taxon>
        <taxon>Enoplea</taxon>
        <taxon>Dorylaimia</taxon>
        <taxon>Trichinellida</taxon>
        <taxon>Trichuridae</taxon>
        <taxon>Trichuris</taxon>
    </lineage>
</organism>
<evidence type="ECO:0000313" key="3">
    <source>
        <dbReference type="Proteomes" id="UP000046395"/>
    </source>
</evidence>
<dbReference type="CDD" id="cd21865">
    <property type="entry name" value="DEUBAD_NFRKB"/>
    <property type="match status" value="1"/>
</dbReference>
<dbReference type="AlphaFoldDB" id="A0A5S6QGY8"/>
<dbReference type="WBParaSite" id="TMUE_2000006107.1">
    <property type="protein sequence ID" value="TMUE_2000006107.1"/>
    <property type="gene ID" value="WBGene00290926"/>
</dbReference>
<proteinExistence type="predicted"/>
<dbReference type="PANTHER" id="PTHR13052:SF3">
    <property type="entry name" value="NUCLEAR FACTOR RELATED TO KAPPA-B-BINDING PROTEIN"/>
    <property type="match status" value="1"/>
</dbReference>
<feature type="region of interest" description="Disordered" evidence="1">
    <location>
        <begin position="289"/>
        <end position="310"/>
    </location>
</feature>